<dbReference type="Pfam" id="PF08202">
    <property type="entry name" value="MIS13"/>
    <property type="match status" value="1"/>
</dbReference>
<keyword evidence="4" id="KW-1185">Reference proteome</keyword>
<evidence type="ECO:0000256" key="2">
    <source>
        <dbReference type="SAM" id="MobiDB-lite"/>
    </source>
</evidence>
<evidence type="ECO:0000256" key="1">
    <source>
        <dbReference type="SAM" id="Coils"/>
    </source>
</evidence>
<feature type="region of interest" description="Disordered" evidence="2">
    <location>
        <begin position="203"/>
        <end position="232"/>
    </location>
</feature>
<dbReference type="GO" id="GO:0051455">
    <property type="term" value="P:spindle attachment to meiosis I kinetochore"/>
    <property type="evidence" value="ECO:0007669"/>
    <property type="project" value="EnsemblFungi"/>
</dbReference>
<evidence type="ECO:0000313" key="3">
    <source>
        <dbReference type="EMBL" id="AET39455.1"/>
    </source>
</evidence>
<keyword evidence="1" id="KW-0175">Coiled coil</keyword>
<dbReference type="eggNOG" id="ENOG502QQ6A">
    <property type="taxonomic scope" value="Eukaryota"/>
</dbReference>
<dbReference type="GO" id="GO:0051301">
    <property type="term" value="P:cell division"/>
    <property type="evidence" value="ECO:0007669"/>
    <property type="project" value="InterPro"/>
</dbReference>
<evidence type="ECO:0000313" key="4">
    <source>
        <dbReference type="Proteomes" id="UP000006790"/>
    </source>
</evidence>
<gene>
    <name evidence="3" type="ordered locus">Ecym_4401</name>
</gene>
<accession>G8JTV2</accession>
<dbReference type="OrthoDB" id="3364649at2759"/>
<name>G8JTV2_ERECY</name>
<feature type="coiled-coil region" evidence="1">
    <location>
        <begin position="393"/>
        <end position="420"/>
    </location>
</feature>
<dbReference type="EMBL" id="CP002500">
    <property type="protein sequence ID" value="AET39455.1"/>
    <property type="molecule type" value="Genomic_DNA"/>
</dbReference>
<dbReference type="STRING" id="931890.G8JTV2"/>
<dbReference type="RefSeq" id="XP_003646272.1">
    <property type="nucleotide sequence ID" value="XM_003646224.1"/>
</dbReference>
<dbReference type="InParanoid" id="G8JTV2"/>
<dbReference type="GeneID" id="11472796"/>
<dbReference type="PANTHER" id="PTHR14778">
    <property type="entry name" value="KINETOCHORE-ASSOCIATED PROTEIN DSN1 HOMOLOG"/>
    <property type="match status" value="1"/>
</dbReference>
<protein>
    <submittedName>
        <fullName evidence="3">Uncharacterized protein</fullName>
    </submittedName>
</protein>
<dbReference type="GO" id="GO:0000922">
    <property type="term" value="C:spindle pole"/>
    <property type="evidence" value="ECO:0007669"/>
    <property type="project" value="EnsemblFungi"/>
</dbReference>
<organism evidence="3 4">
    <name type="scientific">Eremothecium cymbalariae (strain CBS 270.75 / DBVPG 7215 / KCTC 17166 / NRRL Y-17582)</name>
    <name type="common">Yeast</name>
    <dbReference type="NCBI Taxonomy" id="931890"/>
    <lineage>
        <taxon>Eukaryota</taxon>
        <taxon>Fungi</taxon>
        <taxon>Dikarya</taxon>
        <taxon>Ascomycota</taxon>
        <taxon>Saccharomycotina</taxon>
        <taxon>Saccharomycetes</taxon>
        <taxon>Saccharomycetales</taxon>
        <taxon>Saccharomycetaceae</taxon>
        <taxon>Eremothecium</taxon>
    </lineage>
</organism>
<dbReference type="GO" id="GO:0051754">
    <property type="term" value="P:meiotic sister chromatid cohesion, centromeric"/>
    <property type="evidence" value="ECO:0007669"/>
    <property type="project" value="EnsemblFungi"/>
</dbReference>
<dbReference type="GO" id="GO:0005634">
    <property type="term" value="C:nucleus"/>
    <property type="evidence" value="ECO:0007669"/>
    <property type="project" value="EnsemblFungi"/>
</dbReference>
<dbReference type="AlphaFoldDB" id="G8JTV2"/>
<reference evidence="4" key="1">
    <citation type="journal article" date="2012" name="G3 (Bethesda)">
        <title>Pichia sorbitophila, an interspecies yeast hybrid reveals early steps of genome resolution following polyploidization.</title>
        <authorList>
            <person name="Leh Louis V."/>
            <person name="Despons L."/>
            <person name="Friedrich A."/>
            <person name="Martin T."/>
            <person name="Durrens P."/>
            <person name="Casaregola S."/>
            <person name="Neuveglise C."/>
            <person name="Fairhead C."/>
            <person name="Marck C."/>
            <person name="Cruz J.A."/>
            <person name="Straub M.L."/>
            <person name="Kugler V."/>
            <person name="Sacerdot C."/>
            <person name="Uzunov Z."/>
            <person name="Thierry A."/>
            <person name="Weiss S."/>
            <person name="Bleykasten C."/>
            <person name="De Montigny J."/>
            <person name="Jacques N."/>
            <person name="Jung P."/>
            <person name="Lemaire M."/>
            <person name="Mallet S."/>
            <person name="Morel G."/>
            <person name="Richard G.F."/>
            <person name="Sarkar A."/>
            <person name="Savel G."/>
            <person name="Schacherer J."/>
            <person name="Seret M.L."/>
            <person name="Talla E."/>
            <person name="Samson G."/>
            <person name="Jubin C."/>
            <person name="Poulain J."/>
            <person name="Vacherie B."/>
            <person name="Barbe V."/>
            <person name="Pelletier E."/>
            <person name="Sherman D.J."/>
            <person name="Westhof E."/>
            <person name="Weissenbach J."/>
            <person name="Baret P.V."/>
            <person name="Wincker P."/>
            <person name="Gaillardin C."/>
            <person name="Dujon B."/>
            <person name="Souciet J.L."/>
        </authorList>
    </citation>
    <scope>NUCLEOTIDE SEQUENCE [LARGE SCALE GENOMIC DNA]</scope>
    <source>
        <strain evidence="4">CBS 270.75 / DBVPG 7215 / KCTC 17166 / NRRL Y-17582</strain>
    </source>
</reference>
<dbReference type="PANTHER" id="PTHR14778:SF2">
    <property type="entry name" value="KINETOCHORE-ASSOCIATED PROTEIN DSN1 HOMOLOG"/>
    <property type="match status" value="1"/>
</dbReference>
<feature type="compositionally biased region" description="Basic and acidic residues" evidence="2">
    <location>
        <begin position="209"/>
        <end position="219"/>
    </location>
</feature>
<dbReference type="HOGENOM" id="CLU_022497_1_0_1"/>
<dbReference type="FunCoup" id="G8JTV2">
    <property type="interactions" value="478"/>
</dbReference>
<dbReference type="InterPro" id="IPR013218">
    <property type="entry name" value="Dsn1/Mis13"/>
</dbReference>
<dbReference type="Proteomes" id="UP000006790">
    <property type="component" value="Chromosome 4"/>
</dbReference>
<dbReference type="KEGG" id="erc:Ecym_4401"/>
<proteinExistence type="predicted"/>
<feature type="region of interest" description="Disordered" evidence="2">
    <location>
        <begin position="1"/>
        <end position="82"/>
    </location>
</feature>
<dbReference type="GO" id="GO:0000444">
    <property type="term" value="C:MIS12/MIND type complex"/>
    <property type="evidence" value="ECO:0007669"/>
    <property type="project" value="EnsemblFungi"/>
</dbReference>
<sequence>MSEERSYSRTPQRRRSGIHGLKVHTLPTEPSDLKHNSHSNIRSTQSQEEEEDIEDEYSRVKPQSSFETDEDFKFKRRRRKHSALGDRLDSLQDIQNAKWMDNFNSSMQVPQPIPQQVQMGGPSQYMQSPQGRQQAAVMPPPQYMPYMYYYPMPPPMMPMPTSPQRQIENIPSSMQGYPNTSTQPFFPHLAASMGNNQLVIPSAMYPPHYSHESRDPRNSRDRRRSIMSQRGRRLSMLSFQGEDKNVDVMKSEIISPHKDVPESDFYRHIGNTSFGRGLRTRQLFNWCMIRCLRRLEGMDAYRVAKDHASTYVSPQRISMVIIKEFVQDLRKGKIDMDWDCKDVKDIEFNPDDTEDTVLRELFNEDDEGDGVARMHSSVIRKRRRTIKIPNEKNIQNLENLKILQEKLSNLRSEIDLWSTELDKEKYQNIWISVGTKPIGKEVISVPDLELPAIPDSQDIKLKFVQRMDRFQASSHLLASHAKLLGDVLNLKSNKISRCLSVKNNTHKAKDNKKQTRKLLVSLSRTLSNWDQQIQN</sequence>
<dbReference type="OMA" id="PYMYYYP"/>
<feature type="compositionally biased region" description="Basic residues" evidence="2">
    <location>
        <begin position="220"/>
        <end position="232"/>
    </location>
</feature>